<evidence type="ECO:0000256" key="1">
    <source>
        <dbReference type="ARBA" id="ARBA00022842"/>
    </source>
</evidence>
<dbReference type="Gene3D" id="3.90.550.10">
    <property type="entry name" value="Spore Coat Polysaccharide Biosynthesis Protein SpsA, Chain A"/>
    <property type="match status" value="1"/>
</dbReference>
<accession>A0A2N8S1B6</accession>
<proteinExistence type="predicted"/>
<dbReference type="InterPro" id="IPR029044">
    <property type="entry name" value="Nucleotide-diphossugar_trans"/>
</dbReference>
<gene>
    <name evidence="3" type="ORF">CXK92_09305</name>
</gene>
<dbReference type="OrthoDB" id="5298023at2"/>
<keyword evidence="3" id="KW-0808">Transferase</keyword>
<dbReference type="GO" id="GO:0016779">
    <property type="term" value="F:nucleotidyltransferase activity"/>
    <property type="evidence" value="ECO:0007669"/>
    <property type="project" value="UniProtKB-ARBA"/>
</dbReference>
<dbReference type="Pfam" id="PF12804">
    <property type="entry name" value="NTP_transf_3"/>
    <property type="match status" value="1"/>
</dbReference>
<reference evidence="3 4" key="1">
    <citation type="submission" date="2018-01" db="EMBL/GenBank/DDBJ databases">
        <title>Denitrification phenotypes of diverse strains of Pseudomonas stutzeri.</title>
        <authorList>
            <person name="Milligan D.A."/>
            <person name="Bergaust L."/>
            <person name="Bakken L.R."/>
            <person name="Frostegard A."/>
        </authorList>
    </citation>
    <scope>NUCLEOTIDE SEQUENCE [LARGE SCALE GENOMIC DNA]</scope>
    <source>
        <strain evidence="3 4">KC</strain>
    </source>
</reference>
<dbReference type="EMBL" id="POUN01000003">
    <property type="protein sequence ID" value="PNF80416.1"/>
    <property type="molecule type" value="Genomic_DNA"/>
</dbReference>
<evidence type="ECO:0000313" key="4">
    <source>
        <dbReference type="Proteomes" id="UP000235925"/>
    </source>
</evidence>
<sequence length="196" mass="20394">MPEAGVCAIVLAAGQGSRYRTAGGADKLLAASLAEAHSPPVLAATLANLHGVAERLVVVTNADNLPLRDWLSVNADGCEVLAVETRGLGHSLAQAIAYAPAARGWLVALGDMPYVQPRTLREIAAAIHGDSLVVPTYHGHAGHPRGIGSAYREALLQLDGDRGAQALFAAHPLLELSVDDPGVLQDIDLPNDRRSA</sequence>
<name>A0A2N8S1B6_STUST</name>
<dbReference type="PANTHER" id="PTHR43777:SF1">
    <property type="entry name" value="MOLYBDENUM COFACTOR CYTIDYLYLTRANSFERASE"/>
    <property type="match status" value="1"/>
</dbReference>
<evidence type="ECO:0000313" key="3">
    <source>
        <dbReference type="EMBL" id="PNF80416.1"/>
    </source>
</evidence>
<dbReference type="Proteomes" id="UP000235925">
    <property type="component" value="Unassembled WGS sequence"/>
</dbReference>
<dbReference type="RefSeq" id="WP_102824761.1">
    <property type="nucleotide sequence ID" value="NZ_CP139348.1"/>
</dbReference>
<keyword evidence="1" id="KW-0460">Magnesium</keyword>
<dbReference type="AlphaFoldDB" id="A0A2N8S1B6"/>
<organism evidence="3 4">
    <name type="scientific">Stutzerimonas stutzeri</name>
    <name type="common">Pseudomonas stutzeri</name>
    <dbReference type="NCBI Taxonomy" id="316"/>
    <lineage>
        <taxon>Bacteria</taxon>
        <taxon>Pseudomonadati</taxon>
        <taxon>Pseudomonadota</taxon>
        <taxon>Gammaproteobacteria</taxon>
        <taxon>Pseudomonadales</taxon>
        <taxon>Pseudomonadaceae</taxon>
        <taxon>Stutzerimonas</taxon>
    </lineage>
</organism>
<dbReference type="SUPFAM" id="SSF53448">
    <property type="entry name" value="Nucleotide-diphospho-sugar transferases"/>
    <property type="match status" value="1"/>
</dbReference>
<dbReference type="InterPro" id="IPR025877">
    <property type="entry name" value="MobA-like_NTP_Trfase"/>
</dbReference>
<feature type="domain" description="MobA-like NTP transferase" evidence="2">
    <location>
        <begin position="8"/>
        <end position="171"/>
    </location>
</feature>
<protein>
    <submittedName>
        <fullName evidence="3">Nucleotidyltransferase family protein</fullName>
    </submittedName>
</protein>
<evidence type="ECO:0000259" key="2">
    <source>
        <dbReference type="Pfam" id="PF12804"/>
    </source>
</evidence>
<dbReference type="PANTHER" id="PTHR43777">
    <property type="entry name" value="MOLYBDENUM COFACTOR CYTIDYLYLTRANSFERASE"/>
    <property type="match status" value="1"/>
</dbReference>
<comment type="caution">
    <text evidence="3">The sequence shown here is derived from an EMBL/GenBank/DDBJ whole genome shotgun (WGS) entry which is preliminary data.</text>
</comment>
<dbReference type="CDD" id="cd04182">
    <property type="entry name" value="GT_2_like_f"/>
    <property type="match status" value="1"/>
</dbReference>